<dbReference type="GO" id="GO:0046872">
    <property type="term" value="F:metal ion binding"/>
    <property type="evidence" value="ECO:0007669"/>
    <property type="project" value="UniProtKB-UniRule"/>
</dbReference>
<evidence type="ECO:0000259" key="2">
    <source>
        <dbReference type="Pfam" id="PF01432"/>
    </source>
</evidence>
<dbReference type="NCBIfam" id="TIGR02289">
    <property type="entry name" value="M3_not_pepF"/>
    <property type="match status" value="1"/>
</dbReference>
<comment type="similarity">
    <text evidence="1">Belongs to the peptidase M3 family.</text>
</comment>
<gene>
    <name evidence="3" type="ORF">FDF70_03530</name>
</gene>
<dbReference type="Gene3D" id="1.10.1370.30">
    <property type="match status" value="1"/>
</dbReference>
<dbReference type="InterPro" id="IPR011976">
    <property type="entry name" value="Pept_M3B_oligopep-rel"/>
</dbReference>
<dbReference type="PANTHER" id="PTHR11804">
    <property type="entry name" value="PROTEASE M3 THIMET OLIGOPEPTIDASE-RELATED"/>
    <property type="match status" value="1"/>
</dbReference>
<proteinExistence type="inferred from homology"/>
<dbReference type="GO" id="GO:0004222">
    <property type="term" value="F:metalloendopeptidase activity"/>
    <property type="evidence" value="ECO:0007669"/>
    <property type="project" value="InterPro"/>
</dbReference>
<evidence type="ECO:0000313" key="3">
    <source>
        <dbReference type="EMBL" id="NFR60587.1"/>
    </source>
</evidence>
<dbReference type="SUPFAM" id="SSF55486">
    <property type="entry name" value="Metalloproteases ('zincins'), catalytic domain"/>
    <property type="match status" value="1"/>
</dbReference>
<keyword evidence="1" id="KW-0645">Protease</keyword>
<dbReference type="EMBL" id="SXCS01000002">
    <property type="protein sequence ID" value="NFR60587.1"/>
    <property type="molecule type" value="Genomic_DNA"/>
</dbReference>
<reference evidence="3 4" key="1">
    <citation type="submission" date="2019-04" db="EMBL/GenBank/DDBJ databases">
        <title>Genome sequencing of Clostridium botulinum Groups I-IV and Clostridium butyricum.</title>
        <authorList>
            <person name="Brunt J."/>
            <person name="Van Vliet A.H.M."/>
            <person name="Stringer S.C."/>
            <person name="Carter A.T."/>
            <person name="Peck M.W."/>
        </authorList>
    </citation>
    <scope>NUCLEOTIDE SEQUENCE [LARGE SCALE GENOMIC DNA]</scope>
    <source>
        <strain evidence="3 4">IFR 18/108</strain>
    </source>
</reference>
<sequence length="565" mass="67006">MLKFTDYEYERPDIEKVLLEFKKLIEDFQKSQSSEEQDKIIIKINTLRNEVESMIELVNIRNSINTEDSFYEKEKAFMDENIPIYEGIITKYYKVLVNSEFRNELEDKWGKQLFILAEMKLKTFEDGILEELKEENKLITEYEKLKASTRVLFEGEERNLAQLEPFIQSKHREMRKRAYEASTNFYVKNEEQFDNIFDKLVKVRHKIAKKLGYNNFVELAYVRMMRSDYDSNMVKNYRNAVEKYIVPLAESLKLRQKQRLGLKTLKYYDEPLKFLTGNAVPKGDASDILEKAKKMYGELSKETDEFFTFMLQNELMDLISKKGKAGGGYCTYISKYKSPFIFSNFNGTSGDVDVLTHEAGHAFQAYCSRHYEVPEYTFPTYEAAEIHSMSMEFLAWPWMELFFKEDELKYKFSHLASAIIFIPYGVTVDEFQHFVYENPEASPIERKNKWREIEKKYIPSREYEDNDFLNRGGFWFKQSHIFSVPFYYIDYTLAQICALQFWHKSNENREGAWKDYVNLCKNGGSKSFLELVKEANLRNPFEKGTIEKTMEPVKVWLDSVEDTDM</sequence>
<feature type="domain" description="Peptidase M3A/M3B catalytic" evidence="2">
    <location>
        <begin position="167"/>
        <end position="548"/>
    </location>
</feature>
<dbReference type="GO" id="GO:0006508">
    <property type="term" value="P:proteolysis"/>
    <property type="evidence" value="ECO:0007669"/>
    <property type="project" value="UniProtKB-KW"/>
</dbReference>
<dbReference type="Pfam" id="PF01432">
    <property type="entry name" value="Peptidase_M3"/>
    <property type="match status" value="1"/>
</dbReference>
<organism evidence="3 4">
    <name type="scientific">Clostridium sporogenes</name>
    <dbReference type="NCBI Taxonomy" id="1509"/>
    <lineage>
        <taxon>Bacteria</taxon>
        <taxon>Bacillati</taxon>
        <taxon>Bacillota</taxon>
        <taxon>Clostridia</taxon>
        <taxon>Eubacteriales</taxon>
        <taxon>Clostridiaceae</taxon>
        <taxon>Clostridium</taxon>
    </lineage>
</organism>
<evidence type="ECO:0000313" key="4">
    <source>
        <dbReference type="Proteomes" id="UP000486601"/>
    </source>
</evidence>
<dbReference type="InterPro" id="IPR045090">
    <property type="entry name" value="Pept_M3A_M3B"/>
</dbReference>
<keyword evidence="1" id="KW-0862">Zinc</keyword>
<dbReference type="AlphaFoldDB" id="A0A6B4WXX7"/>
<comment type="cofactor">
    <cofactor evidence="1">
        <name>Zn(2+)</name>
        <dbReference type="ChEBI" id="CHEBI:29105"/>
    </cofactor>
    <text evidence="1">Binds 1 zinc ion.</text>
</comment>
<dbReference type="PANTHER" id="PTHR11804:SF28">
    <property type="entry name" value="OLIGOENDOPEPTIDASE F"/>
    <property type="match status" value="1"/>
</dbReference>
<accession>A0A6B4WXX7</accession>
<keyword evidence="1" id="KW-0378">Hydrolase</keyword>
<name>A0A6B4WXX7_CLOSG</name>
<keyword evidence="1" id="KW-0482">Metalloprotease</keyword>
<keyword evidence="1" id="KW-0479">Metal-binding</keyword>
<dbReference type="InterPro" id="IPR001567">
    <property type="entry name" value="Pept_M3A_M3B_dom"/>
</dbReference>
<dbReference type="Proteomes" id="UP000486601">
    <property type="component" value="Unassembled WGS sequence"/>
</dbReference>
<dbReference type="GO" id="GO:0006518">
    <property type="term" value="P:peptide metabolic process"/>
    <property type="evidence" value="ECO:0007669"/>
    <property type="project" value="TreeGrafter"/>
</dbReference>
<evidence type="ECO:0000256" key="1">
    <source>
        <dbReference type="RuleBase" id="RU003435"/>
    </source>
</evidence>
<protein>
    <submittedName>
        <fullName evidence="3">M3 family oligoendopeptidase</fullName>
    </submittedName>
</protein>
<dbReference type="CDD" id="cd09606">
    <property type="entry name" value="M3B_PepF"/>
    <property type="match status" value="1"/>
</dbReference>
<comment type="caution">
    <text evidence="3">The sequence shown here is derived from an EMBL/GenBank/DDBJ whole genome shotgun (WGS) entry which is preliminary data.</text>
</comment>